<protein>
    <recommendedName>
        <fullName evidence="3">Restriction endonuclease domain-containing protein</fullName>
    </recommendedName>
</protein>
<proteinExistence type="predicted"/>
<organism evidence="1 2">
    <name type="scientific">Aspergillus bertholletiae</name>
    <dbReference type="NCBI Taxonomy" id="1226010"/>
    <lineage>
        <taxon>Eukaryota</taxon>
        <taxon>Fungi</taxon>
        <taxon>Dikarya</taxon>
        <taxon>Ascomycota</taxon>
        <taxon>Pezizomycotina</taxon>
        <taxon>Eurotiomycetes</taxon>
        <taxon>Eurotiomycetidae</taxon>
        <taxon>Eurotiales</taxon>
        <taxon>Aspergillaceae</taxon>
        <taxon>Aspergillus</taxon>
        <taxon>Aspergillus subgen. Circumdati</taxon>
    </lineage>
</organism>
<sequence length="285" mass="31885">MPLQPFTVLPSSQLAMTELFPPRAYTNLRDVSTIIFALKKQLESRDVSQYISLKNVSASNFRYIDQHLPRLCGKVKVNYYPDIVTLIIKVPTNVHEIVHTNIGEEVILQCRGMGIGRAEFLGLGATRYTGPTASNKEADASWKNPTLRPKHVDWPMLVIEVGVSESMPRLRNDAAWWISNSGGQVRIVIVIKVTRATKKVVIEKYIPKQVVLPRTRARARLPPVYAPDLVSTTTVDQGAHPPTVGGDRLILEFESVIGRAPMPPERDIELTPVILLDATRYVFVN</sequence>
<evidence type="ECO:0000313" key="1">
    <source>
        <dbReference type="EMBL" id="KAE8383165.1"/>
    </source>
</evidence>
<dbReference type="OrthoDB" id="76567at2759"/>
<dbReference type="Proteomes" id="UP000326198">
    <property type="component" value="Unassembled WGS sequence"/>
</dbReference>
<evidence type="ECO:0000313" key="2">
    <source>
        <dbReference type="Proteomes" id="UP000326198"/>
    </source>
</evidence>
<name>A0A5N7BMV7_9EURO</name>
<keyword evidence="2" id="KW-1185">Reference proteome</keyword>
<dbReference type="AlphaFoldDB" id="A0A5N7BMV7"/>
<reference evidence="1 2" key="1">
    <citation type="submission" date="2019-04" db="EMBL/GenBank/DDBJ databases">
        <title>Friends and foes A comparative genomics studyof 23 Aspergillus species from section Flavi.</title>
        <authorList>
            <consortium name="DOE Joint Genome Institute"/>
            <person name="Kjaerbolling I."/>
            <person name="Vesth T."/>
            <person name="Frisvad J.C."/>
            <person name="Nybo J.L."/>
            <person name="Theobald S."/>
            <person name="Kildgaard S."/>
            <person name="Isbrandt T."/>
            <person name="Kuo A."/>
            <person name="Sato A."/>
            <person name="Lyhne E.K."/>
            <person name="Kogle M.E."/>
            <person name="Wiebenga A."/>
            <person name="Kun R.S."/>
            <person name="Lubbers R.J."/>
            <person name="Makela M.R."/>
            <person name="Barry K."/>
            <person name="Chovatia M."/>
            <person name="Clum A."/>
            <person name="Daum C."/>
            <person name="Haridas S."/>
            <person name="He G."/>
            <person name="LaButti K."/>
            <person name="Lipzen A."/>
            <person name="Mondo S."/>
            <person name="Riley R."/>
            <person name="Salamov A."/>
            <person name="Simmons B.A."/>
            <person name="Magnuson J.K."/>
            <person name="Henrissat B."/>
            <person name="Mortensen U.H."/>
            <person name="Larsen T.O."/>
            <person name="Devries R.P."/>
            <person name="Grigoriev I.V."/>
            <person name="Machida M."/>
            <person name="Baker S.E."/>
            <person name="Andersen M.R."/>
        </authorList>
    </citation>
    <scope>NUCLEOTIDE SEQUENCE [LARGE SCALE GENOMIC DNA]</scope>
    <source>
        <strain evidence="1 2">IBT 29228</strain>
    </source>
</reference>
<accession>A0A5N7BMV7</accession>
<gene>
    <name evidence="1" type="ORF">BDV26DRAFT_277609</name>
</gene>
<dbReference type="EMBL" id="ML736157">
    <property type="protein sequence ID" value="KAE8383165.1"/>
    <property type="molecule type" value="Genomic_DNA"/>
</dbReference>
<evidence type="ECO:0008006" key="3">
    <source>
        <dbReference type="Google" id="ProtNLM"/>
    </source>
</evidence>